<protein>
    <submittedName>
        <fullName evidence="1">Uncharacterized protein</fullName>
    </submittedName>
</protein>
<gene>
    <name evidence="1" type="ORF">Cob_v001447</name>
</gene>
<dbReference type="EMBL" id="AMCV02000001">
    <property type="protein sequence ID" value="TDZ27035.1"/>
    <property type="molecule type" value="Genomic_DNA"/>
</dbReference>
<organism evidence="1 2">
    <name type="scientific">Colletotrichum orbiculare (strain 104-T / ATCC 96160 / CBS 514.97 / LARS 414 / MAFF 240422)</name>
    <name type="common">Cucumber anthracnose fungus</name>
    <name type="synonym">Colletotrichum lagenarium</name>
    <dbReference type="NCBI Taxonomy" id="1213857"/>
    <lineage>
        <taxon>Eukaryota</taxon>
        <taxon>Fungi</taxon>
        <taxon>Dikarya</taxon>
        <taxon>Ascomycota</taxon>
        <taxon>Pezizomycotina</taxon>
        <taxon>Sordariomycetes</taxon>
        <taxon>Hypocreomycetidae</taxon>
        <taxon>Glomerellales</taxon>
        <taxon>Glomerellaceae</taxon>
        <taxon>Colletotrichum</taxon>
        <taxon>Colletotrichum orbiculare species complex</taxon>
    </lineage>
</organism>
<evidence type="ECO:0000313" key="2">
    <source>
        <dbReference type="Proteomes" id="UP000014480"/>
    </source>
</evidence>
<keyword evidence="2" id="KW-1185">Reference proteome</keyword>
<dbReference type="AlphaFoldDB" id="A0A484GBB2"/>
<dbReference type="Proteomes" id="UP000014480">
    <property type="component" value="Unassembled WGS sequence"/>
</dbReference>
<accession>A0A484GBB2</accession>
<proteinExistence type="predicted"/>
<name>A0A484GBB2_COLOR</name>
<sequence>MLMLLVRSEDAIRRLAAQLLPLTTTWCRGAFVFAKLYYDHHRHHTKKQYALISISALPTSASTSTSWPVARYRRHHHDRPKDASVSIYIEICIEG</sequence>
<comment type="caution">
    <text evidence="1">The sequence shown here is derived from an EMBL/GenBank/DDBJ whole genome shotgun (WGS) entry which is preliminary data.</text>
</comment>
<reference evidence="2" key="2">
    <citation type="journal article" date="2019" name="Mol. Plant Microbe Interact.">
        <title>Genome sequence resources for four phytopathogenic fungi from the Colletotrichum orbiculare species complex.</title>
        <authorList>
            <person name="Gan P."/>
            <person name="Tsushima A."/>
            <person name="Narusaka M."/>
            <person name="Narusaka Y."/>
            <person name="Takano Y."/>
            <person name="Kubo Y."/>
            <person name="Shirasu K."/>
        </authorList>
    </citation>
    <scope>GENOME REANNOTATION</scope>
    <source>
        <strain evidence="2">104-T / ATCC 96160 / CBS 514.97 / LARS 414 / MAFF 240422</strain>
    </source>
</reference>
<evidence type="ECO:0000313" key="1">
    <source>
        <dbReference type="EMBL" id="TDZ27035.1"/>
    </source>
</evidence>
<reference evidence="2" key="1">
    <citation type="journal article" date="2013" name="New Phytol.">
        <title>Comparative genomic and transcriptomic analyses reveal the hemibiotrophic stage shift of Colletotrichum fungi.</title>
        <authorList>
            <person name="Gan P."/>
            <person name="Ikeda K."/>
            <person name="Irieda H."/>
            <person name="Narusaka M."/>
            <person name="O'Connell R.J."/>
            <person name="Narusaka Y."/>
            <person name="Takano Y."/>
            <person name="Kubo Y."/>
            <person name="Shirasu K."/>
        </authorList>
    </citation>
    <scope>NUCLEOTIDE SEQUENCE [LARGE SCALE GENOMIC DNA]</scope>
    <source>
        <strain evidence="2">104-T / ATCC 96160 / CBS 514.97 / LARS 414 / MAFF 240422</strain>
    </source>
</reference>